<accession>A0ABZ2X190</accession>
<evidence type="ECO:0000313" key="4">
    <source>
        <dbReference type="Proteomes" id="UP001489902"/>
    </source>
</evidence>
<evidence type="ECO:0000256" key="1">
    <source>
        <dbReference type="SAM" id="MobiDB-lite"/>
    </source>
</evidence>
<keyword evidence="2" id="KW-1133">Transmembrane helix</keyword>
<sequence>MRLCNVDHSLPCDSCVPLPQPVRPPELEISAAVYNTPVTKLFSKTTIMARLKHILTKNFQCLVLEIFRASSSDNRSIPIELPNYLTTEGLVGNMGLPVIISYYLRCGWELIKLILRAIKSVFFLTLPLTILTIILSIIQGLVLGAWYHGKSANHPALFMNNMMTVKTYEWFKEPGGQNPLRIPRAPYHIQQLHNPLEWTKELDLVRPRDWNTDNVGVLASFADLRRRRRRSERYLNWHHWIYLSANEQPLNETWNADPWDKAFLDLLEHRDRHEHWGRSNFHYITCPGSFLCDIWSVSAPALIHFTNEPIQRNATQRRSMKPILDPVSVRVFELPLKNSVIPGIFPSQFEQMRSITASNSTYWETRDKYSNFDQVRGQALKVLKKVEIKYPSTYGRLVWLEDKWVNLWGSEDVTLVVMSRHSSFIAAASSTYFGGRAWKHVQNWWKSRERSQTKEDSSTPQLATDKAADDPVARQLQKVLDSLSEEDKEKFGKTRRGGILLDRIQNGLKKDDWNSREDLILDIEDALRVKGNGKVGRG</sequence>
<keyword evidence="4" id="KW-1185">Reference proteome</keyword>
<keyword evidence="2" id="KW-0812">Transmembrane</keyword>
<feature type="region of interest" description="Disordered" evidence="1">
    <location>
        <begin position="449"/>
        <end position="469"/>
    </location>
</feature>
<reference evidence="3 4" key="1">
    <citation type="submission" date="2024-04" db="EMBL/GenBank/DDBJ databases">
        <title>Complete genome sequence of Fusarium acuminatum.</title>
        <authorList>
            <person name="Lan B."/>
        </authorList>
    </citation>
    <scope>NUCLEOTIDE SEQUENCE [LARGE SCALE GENOMIC DNA]</scope>
    <source>
        <strain evidence="3">1A</strain>
    </source>
</reference>
<feature type="transmembrane region" description="Helical" evidence="2">
    <location>
        <begin position="121"/>
        <end position="147"/>
    </location>
</feature>
<organism evidence="3 4">
    <name type="scientific">Fusarium acuminatum</name>
    <dbReference type="NCBI Taxonomy" id="5515"/>
    <lineage>
        <taxon>Eukaryota</taxon>
        <taxon>Fungi</taxon>
        <taxon>Dikarya</taxon>
        <taxon>Ascomycota</taxon>
        <taxon>Pezizomycotina</taxon>
        <taxon>Sordariomycetes</taxon>
        <taxon>Hypocreomycetidae</taxon>
        <taxon>Hypocreales</taxon>
        <taxon>Nectriaceae</taxon>
        <taxon>Fusarium</taxon>
        <taxon>Fusarium tricinctum species complex</taxon>
    </lineage>
</organism>
<evidence type="ECO:0000256" key="2">
    <source>
        <dbReference type="SAM" id="Phobius"/>
    </source>
</evidence>
<protein>
    <submittedName>
        <fullName evidence="3">Uncharacterized protein</fullName>
    </submittedName>
</protein>
<proteinExistence type="predicted"/>
<evidence type="ECO:0000313" key="3">
    <source>
        <dbReference type="EMBL" id="WZH46753.1"/>
    </source>
</evidence>
<name>A0ABZ2X190_9HYPO</name>
<dbReference type="EMBL" id="CP151263">
    <property type="protein sequence ID" value="WZH46753.1"/>
    <property type="molecule type" value="Genomic_DNA"/>
</dbReference>
<keyword evidence="2" id="KW-0472">Membrane</keyword>
<dbReference type="Proteomes" id="UP001489902">
    <property type="component" value="Chromosome 4"/>
</dbReference>
<gene>
    <name evidence="3" type="ORF">QYS62_007850</name>
</gene>